<dbReference type="GO" id="GO:0003700">
    <property type="term" value="F:DNA-binding transcription factor activity"/>
    <property type="evidence" value="ECO:0007669"/>
    <property type="project" value="InterPro"/>
</dbReference>
<gene>
    <name evidence="14" type="ORF">G3M56_013670</name>
</gene>
<dbReference type="CDD" id="cd07153">
    <property type="entry name" value="Fur_like"/>
    <property type="match status" value="1"/>
</dbReference>
<dbReference type="Proteomes" id="UP000475117">
    <property type="component" value="Chromosome"/>
</dbReference>
<dbReference type="SUPFAM" id="SSF46785">
    <property type="entry name" value="Winged helix' DNA-binding domain"/>
    <property type="match status" value="1"/>
</dbReference>
<evidence type="ECO:0000313" key="14">
    <source>
        <dbReference type="EMBL" id="QQL46435.1"/>
    </source>
</evidence>
<comment type="subcellular location">
    <subcellularLocation>
        <location evidence="1">Cytoplasm</location>
    </subcellularLocation>
</comment>
<evidence type="ECO:0000256" key="8">
    <source>
        <dbReference type="ARBA" id="ARBA00022833"/>
    </source>
</evidence>
<feature type="binding site" evidence="12">
    <location>
        <position position="102"/>
    </location>
    <ligand>
        <name>Zn(2+)</name>
        <dbReference type="ChEBI" id="CHEBI:29105"/>
    </ligand>
</feature>
<dbReference type="AlphaFoldDB" id="A0A6B3LD47"/>
<evidence type="ECO:0000256" key="7">
    <source>
        <dbReference type="ARBA" id="ARBA00022723"/>
    </source>
</evidence>
<evidence type="ECO:0000313" key="15">
    <source>
        <dbReference type="Proteomes" id="UP000475117"/>
    </source>
</evidence>
<dbReference type="PANTHER" id="PTHR33202">
    <property type="entry name" value="ZINC UPTAKE REGULATION PROTEIN"/>
    <property type="match status" value="1"/>
</dbReference>
<dbReference type="GO" id="GO:1900376">
    <property type="term" value="P:regulation of secondary metabolite biosynthetic process"/>
    <property type="evidence" value="ECO:0007669"/>
    <property type="project" value="TreeGrafter"/>
</dbReference>
<name>A0A6B3LD47_9BACT</name>
<evidence type="ECO:0000256" key="1">
    <source>
        <dbReference type="ARBA" id="ARBA00004496"/>
    </source>
</evidence>
<proteinExistence type="inferred from homology"/>
<evidence type="ECO:0000256" key="4">
    <source>
        <dbReference type="ARBA" id="ARBA00020910"/>
    </source>
</evidence>
<keyword evidence="7 12" id="KW-0479">Metal-binding</keyword>
<dbReference type="Gene3D" id="3.30.1490.190">
    <property type="match status" value="1"/>
</dbReference>
<evidence type="ECO:0000256" key="2">
    <source>
        <dbReference type="ARBA" id="ARBA00007957"/>
    </source>
</evidence>
<comment type="cofactor">
    <cofactor evidence="12">
        <name>Zn(2+)</name>
        <dbReference type="ChEBI" id="CHEBI:29105"/>
    </cofactor>
    <text evidence="12">Binds 1 zinc ion per subunit.</text>
</comment>
<feature type="binding site" evidence="12">
    <location>
        <position position="99"/>
    </location>
    <ligand>
        <name>Zn(2+)</name>
        <dbReference type="ChEBI" id="CHEBI:29105"/>
    </ligand>
</feature>
<keyword evidence="13" id="KW-0408">Iron</keyword>
<keyword evidence="10" id="KW-0238">DNA-binding</keyword>
<dbReference type="Pfam" id="PF01475">
    <property type="entry name" value="FUR"/>
    <property type="match status" value="1"/>
</dbReference>
<dbReference type="EMBL" id="CP066776">
    <property type="protein sequence ID" value="QQL46435.1"/>
    <property type="molecule type" value="Genomic_DNA"/>
</dbReference>
<protein>
    <recommendedName>
        <fullName evidence="4">Ferric uptake regulation protein</fullName>
    </recommendedName>
</protein>
<dbReference type="GO" id="GO:0045892">
    <property type="term" value="P:negative regulation of DNA-templated transcription"/>
    <property type="evidence" value="ECO:0007669"/>
    <property type="project" value="TreeGrafter"/>
</dbReference>
<comment type="cofactor">
    <cofactor evidence="13">
        <name>Mn(2+)</name>
        <dbReference type="ChEBI" id="CHEBI:29035"/>
    </cofactor>
    <cofactor evidence="13">
        <name>Fe(2+)</name>
        <dbReference type="ChEBI" id="CHEBI:29033"/>
    </cofactor>
    <text evidence="13">Binds 1 Mn(2+) or Fe(2+) ion per subunit.</text>
</comment>
<organism evidence="14 15">
    <name type="scientific">Sulfuriroseicoccus oceanibius</name>
    <dbReference type="NCBI Taxonomy" id="2707525"/>
    <lineage>
        <taxon>Bacteria</taxon>
        <taxon>Pseudomonadati</taxon>
        <taxon>Verrucomicrobiota</taxon>
        <taxon>Verrucomicrobiia</taxon>
        <taxon>Verrucomicrobiales</taxon>
        <taxon>Verrucomicrobiaceae</taxon>
        <taxon>Sulfuriroseicoccus</taxon>
    </lineage>
</organism>
<dbReference type="GO" id="GO:0000976">
    <property type="term" value="F:transcription cis-regulatory region binding"/>
    <property type="evidence" value="ECO:0007669"/>
    <property type="project" value="TreeGrafter"/>
</dbReference>
<keyword evidence="6" id="KW-0678">Repressor</keyword>
<evidence type="ECO:0000256" key="13">
    <source>
        <dbReference type="PIRSR" id="PIRSR602481-2"/>
    </source>
</evidence>
<dbReference type="InterPro" id="IPR036390">
    <property type="entry name" value="WH_DNA-bd_sf"/>
</dbReference>
<dbReference type="GO" id="GO:0008270">
    <property type="term" value="F:zinc ion binding"/>
    <property type="evidence" value="ECO:0007669"/>
    <property type="project" value="TreeGrafter"/>
</dbReference>
<keyword evidence="11" id="KW-0804">Transcription</keyword>
<comment type="subunit">
    <text evidence="3">Homodimer.</text>
</comment>
<evidence type="ECO:0000256" key="3">
    <source>
        <dbReference type="ARBA" id="ARBA00011738"/>
    </source>
</evidence>
<reference evidence="14 15" key="1">
    <citation type="submission" date="2020-12" db="EMBL/GenBank/DDBJ databases">
        <title>Sulforoseuscoccus oceanibium gen. nov., sp. nov., a representative of the phylum Verrucomicrobia with special cytoplasmic membrane, and proposal of Sulforoseuscoccusaceae fam. nov.</title>
        <authorList>
            <person name="Xi F."/>
        </authorList>
    </citation>
    <scope>NUCLEOTIDE SEQUENCE [LARGE SCALE GENOMIC DNA]</scope>
    <source>
        <strain evidence="14 15">T37</strain>
    </source>
</reference>
<keyword evidence="8 12" id="KW-0862">Zinc</keyword>
<dbReference type="InterPro" id="IPR036388">
    <property type="entry name" value="WH-like_DNA-bd_sf"/>
</dbReference>
<evidence type="ECO:0000256" key="9">
    <source>
        <dbReference type="ARBA" id="ARBA00023015"/>
    </source>
</evidence>
<keyword evidence="5" id="KW-0963">Cytoplasm</keyword>
<evidence type="ECO:0000256" key="11">
    <source>
        <dbReference type="ARBA" id="ARBA00023163"/>
    </source>
</evidence>
<dbReference type="InterPro" id="IPR043135">
    <property type="entry name" value="Fur_C"/>
</dbReference>
<feature type="binding site" evidence="12">
    <location>
        <position position="139"/>
    </location>
    <ligand>
        <name>Zn(2+)</name>
        <dbReference type="ChEBI" id="CHEBI:29105"/>
    </ligand>
</feature>
<evidence type="ECO:0000256" key="12">
    <source>
        <dbReference type="PIRSR" id="PIRSR602481-1"/>
    </source>
</evidence>
<comment type="similarity">
    <text evidence="2">Belongs to the Fur family.</text>
</comment>
<dbReference type="Gene3D" id="1.10.10.10">
    <property type="entry name" value="Winged helix-like DNA-binding domain superfamily/Winged helix DNA-binding domain"/>
    <property type="match status" value="1"/>
</dbReference>
<dbReference type="GO" id="GO:0005829">
    <property type="term" value="C:cytosol"/>
    <property type="evidence" value="ECO:0007669"/>
    <property type="project" value="TreeGrafter"/>
</dbReference>
<evidence type="ECO:0000256" key="5">
    <source>
        <dbReference type="ARBA" id="ARBA00022490"/>
    </source>
</evidence>
<keyword evidence="9" id="KW-0805">Transcription regulation</keyword>
<feature type="binding site" evidence="13">
    <location>
        <position position="91"/>
    </location>
    <ligand>
        <name>Fe cation</name>
        <dbReference type="ChEBI" id="CHEBI:24875"/>
    </ligand>
</feature>
<sequence length="164" mass="18762">MNQEIKDRFDAFVKKKGLRKTGQRDAIFRAAFANEEHFTAEELLERTKAIDPNTSRATVYRTIPLLIEAGLLREIDLGGDLKHYDPNFNDHPDHAHLICVDCGKVIEFSDANLQVLEDCIVRRLGFRPSTSSLRIEACCEQLRQTGTCENLINARLVRRKLPVR</sequence>
<dbReference type="PANTHER" id="PTHR33202:SF2">
    <property type="entry name" value="FERRIC UPTAKE REGULATION PROTEIN"/>
    <property type="match status" value="1"/>
</dbReference>
<evidence type="ECO:0000256" key="10">
    <source>
        <dbReference type="ARBA" id="ARBA00023125"/>
    </source>
</evidence>
<dbReference type="KEGG" id="soa:G3M56_013670"/>
<keyword evidence="15" id="KW-1185">Reference proteome</keyword>
<dbReference type="InterPro" id="IPR002481">
    <property type="entry name" value="FUR"/>
</dbReference>
<accession>A0A6B3LD47</accession>
<evidence type="ECO:0000256" key="6">
    <source>
        <dbReference type="ARBA" id="ARBA00022491"/>
    </source>
</evidence>